<dbReference type="SMART" id="SM00325">
    <property type="entry name" value="RhoGEF"/>
    <property type="match status" value="1"/>
</dbReference>
<feature type="compositionally biased region" description="Low complexity" evidence="2">
    <location>
        <begin position="1371"/>
        <end position="1396"/>
    </location>
</feature>
<feature type="compositionally biased region" description="Gly residues" evidence="2">
    <location>
        <begin position="1168"/>
        <end position="1182"/>
    </location>
</feature>
<evidence type="ECO:0000256" key="2">
    <source>
        <dbReference type="SAM" id="MobiDB-lite"/>
    </source>
</evidence>
<keyword evidence="1" id="KW-0175">Coiled coil</keyword>
<dbReference type="Gene3D" id="1.20.900.10">
    <property type="entry name" value="Dbl homology (DH) domain"/>
    <property type="match status" value="1"/>
</dbReference>
<feature type="compositionally biased region" description="Polar residues" evidence="2">
    <location>
        <begin position="1268"/>
        <end position="1283"/>
    </location>
</feature>
<dbReference type="Proteomes" id="UP001642502">
    <property type="component" value="Unassembled WGS sequence"/>
</dbReference>
<evidence type="ECO:0000259" key="3">
    <source>
        <dbReference type="PROSITE" id="PS50010"/>
    </source>
</evidence>
<feature type="region of interest" description="Disordered" evidence="2">
    <location>
        <begin position="1112"/>
        <end position="1140"/>
    </location>
</feature>
<name>A0ABP0D7I7_9PEZI</name>
<dbReference type="EMBL" id="CAWUON010000005">
    <property type="protein sequence ID" value="CAK7264173.1"/>
    <property type="molecule type" value="Genomic_DNA"/>
</dbReference>
<feature type="domain" description="DH" evidence="3">
    <location>
        <begin position="258"/>
        <end position="486"/>
    </location>
</feature>
<feature type="compositionally biased region" description="Polar residues" evidence="2">
    <location>
        <begin position="1358"/>
        <end position="1370"/>
    </location>
</feature>
<dbReference type="InterPro" id="IPR000219">
    <property type="entry name" value="DH_dom"/>
</dbReference>
<organism evidence="4 5">
    <name type="scientific">Sporothrix epigloea</name>
    <dbReference type="NCBI Taxonomy" id="1892477"/>
    <lineage>
        <taxon>Eukaryota</taxon>
        <taxon>Fungi</taxon>
        <taxon>Dikarya</taxon>
        <taxon>Ascomycota</taxon>
        <taxon>Pezizomycotina</taxon>
        <taxon>Sordariomycetes</taxon>
        <taxon>Sordariomycetidae</taxon>
        <taxon>Ophiostomatales</taxon>
        <taxon>Ophiostomataceae</taxon>
        <taxon>Sporothrix</taxon>
    </lineage>
</organism>
<feature type="region of interest" description="Disordered" evidence="2">
    <location>
        <begin position="1161"/>
        <end position="1318"/>
    </location>
</feature>
<feature type="compositionally biased region" description="Polar residues" evidence="2">
    <location>
        <begin position="1213"/>
        <end position="1230"/>
    </location>
</feature>
<feature type="region of interest" description="Disordered" evidence="2">
    <location>
        <begin position="1358"/>
        <end position="1473"/>
    </location>
</feature>
<dbReference type="InterPro" id="IPR051492">
    <property type="entry name" value="Dynamin-Rho_GEF"/>
</dbReference>
<feature type="compositionally biased region" description="Polar residues" evidence="2">
    <location>
        <begin position="1116"/>
        <end position="1140"/>
    </location>
</feature>
<feature type="compositionally biased region" description="Low complexity" evidence="2">
    <location>
        <begin position="1446"/>
        <end position="1455"/>
    </location>
</feature>
<dbReference type="PANTHER" id="PTHR22834">
    <property type="entry name" value="NUCLEAR FUSION PROTEIN FUS2"/>
    <property type="match status" value="1"/>
</dbReference>
<sequence length="1689" mass="185741">MVRVTDELALSPDAVTLYHAGDPLLGHLPVLAFHGPSTTANFTLNSSRIQVHIYSPAGFQSFPRLTVSPSSDLYSVVTLLPREFQSDEICRGLAFALYKYFSELPEPVKAYLRAQYATRSHRPGSAPTLFGEQHAADLAKAMICVETGTAEHLRMLQCALQTQHVSNIDIDLVLPPGTISLPLLDSDHASTSGAVLDDSDEDTIFDPSLRQYDPAYIPLVKLFGEPVFMPTSKLRRAPSRPSSLNHRSKAFTKDQKIELRMQMSELVDTEERYVLKLNELVRHIADNFRQKAKDRTASCNSPSLEDIDRLFPRSAESILQVNSAFLQDLRRVMDDTEEDAVLDLEIPYTFGSASSRTMLMNQNSGANSLARVKDPSGALAMAKTFLEWFPKFTDSYQDYIRASYSFPQLLSTFLDSSQSSFRDRVMQTTGEQMLRSILIEPVQRLPRYSLFIEQIISCLPITHPALQLMLKARDIITNICSMDDAMDDRPHIVNRLRNLIEFWPTNFEPQGRLVLAADFVELAAPYDANARDSGMQDRTGLFLLFSDCLIMVRKISKMSCTGRDLLREIDKPSPAGLLASMTHAAGGQVNYDFAFSGWHQLADVRFTESADGRLVWMTSTQEMRNVYAGDYLANSGISTRCFILQEAFEAKATRWSEDIVKARIEGRFSEAERETPTWSLRSVRLPENNNVGFHAAVFQEAAEELIEGRREPAPVRVVFDNSRGTKGAPVGHYGVEIVVEVRTDVSRTSTGSRGSYGSDEKRLVMNTVGLNGKRYTDDIVCEDFLSTLSRRVIQLMSNQHNPSNPKLVPALVSYHTKTLRSLKFSSRSEKTKSFLGSSPVKLLSNFLSGGITNVSSSSINSATAAATAPISAANLAENTYGSLRLQRTQSGSSHQHQADATSISGSIRDRTGSTLGGDASRPENPLVRLEHTFTGYIAALQARKGQFLARTLFNRNSSSSDELSVNLLYNRLNESPCDWEFSSDFMPEVVFAAFEKFTHIAWRDQIGTIMSIQSLDALQERATRKVPGDFSDFVNYLFADMAPQNRRAFAALIKLLADLLDGCSDDGDRGGLTLAFAELLVTGIGEPHNYINLLDRLVEDCDHIFDDPGSGGGIRLQNSAHEPANSATTRSYKSATGSVTSNTSSFRRKFGLESFLRQNTNSNHTLEGGLGNGGTPGGGNYGSGTANTADTNSAERPSMWRSLSKHHRHPATGESSSMSKASAANYLNRSRSIDMGNRSPMGTTNKLLMRRPVSRDRPPVAGAFDDITTIQRPNSSHRPASSHKQLETIGEPITESSSNRSDKSGETKSPFKKKRRSSLSDLKSLMAVANLGIVEDHSCSPKNGDKTLPLISLQATKTTSEKVNSATHATSPSKIPKSPQPVSQSVFQQQAQSPQKHTSVSQAHQLKEYTARSNTATPSSTTTAVPWEEMHHKTSSSSSNIPTFKVPRLPGAVLPPAGPASPTRQSQLPPPSATNLTPGALSLANNKAMAVGAGSNSGAGSSTGQRLRLQSPQKLRERLQLEKRAVEEADASLRSELARISEDMARLNSSSPAPTEMAPLGSANIQTLAAAVKALEAGLPQRIQEVTERQEALQRDMDATVKASEAKVRAIDQMYKEATAENELLYEKFNIELGKIVRALKGKGREDKEELVAKLKMQTEETARLKKDNARLRREAVSLRTLLKEERQG</sequence>
<dbReference type="SUPFAM" id="SSF48065">
    <property type="entry name" value="DBL homology domain (DH-domain)"/>
    <property type="match status" value="1"/>
</dbReference>
<gene>
    <name evidence="4" type="ORF">SEPCBS119000_000863</name>
</gene>
<comment type="caution">
    <text evidence="4">The sequence shown here is derived from an EMBL/GenBank/DDBJ whole genome shotgun (WGS) entry which is preliminary data.</text>
</comment>
<dbReference type="InterPro" id="IPR057454">
    <property type="entry name" value="Bud3_C"/>
</dbReference>
<proteinExistence type="predicted"/>
<feature type="coiled-coil region" evidence="1">
    <location>
        <begin position="1583"/>
        <end position="1621"/>
    </location>
</feature>
<feature type="compositionally biased region" description="Polar residues" evidence="2">
    <location>
        <begin position="1463"/>
        <end position="1473"/>
    </location>
</feature>
<evidence type="ECO:0000313" key="5">
    <source>
        <dbReference type="Proteomes" id="UP001642502"/>
    </source>
</evidence>
<accession>A0ABP0D7I7</accession>
<protein>
    <recommendedName>
        <fullName evidence="3">DH domain-containing protein</fullName>
    </recommendedName>
</protein>
<keyword evidence="5" id="KW-1185">Reference proteome</keyword>
<dbReference type="PROSITE" id="PS50010">
    <property type="entry name" value="DH_2"/>
    <property type="match status" value="1"/>
</dbReference>
<feature type="region of interest" description="Disordered" evidence="2">
    <location>
        <begin position="886"/>
        <end position="923"/>
    </location>
</feature>
<evidence type="ECO:0000256" key="1">
    <source>
        <dbReference type="SAM" id="Coils"/>
    </source>
</evidence>
<feature type="compositionally biased region" description="Low complexity" evidence="2">
    <location>
        <begin position="1411"/>
        <end position="1424"/>
    </location>
</feature>
<dbReference type="InterPro" id="IPR035899">
    <property type="entry name" value="DBL_dom_sf"/>
</dbReference>
<feature type="compositionally biased region" description="Polar residues" evidence="2">
    <location>
        <begin position="886"/>
        <end position="905"/>
    </location>
</feature>
<dbReference type="Pfam" id="PF00621">
    <property type="entry name" value="RhoGEF"/>
    <property type="match status" value="1"/>
</dbReference>
<dbReference type="Pfam" id="PF25351">
    <property type="entry name" value="PH_BUD3_C"/>
    <property type="match status" value="1"/>
</dbReference>
<dbReference type="PANTHER" id="PTHR22834:SF21">
    <property type="entry name" value="GUANYL NUCLEOTIDE EXCHANGE FACTOR, PUTATIVE (AFU_ORTHOLOGUE AFUA_5G11890)-RELATED"/>
    <property type="match status" value="1"/>
</dbReference>
<evidence type="ECO:0000313" key="4">
    <source>
        <dbReference type="EMBL" id="CAK7264173.1"/>
    </source>
</evidence>
<feature type="coiled-coil region" evidence="1">
    <location>
        <begin position="1648"/>
        <end position="1675"/>
    </location>
</feature>
<reference evidence="4 5" key="1">
    <citation type="submission" date="2024-01" db="EMBL/GenBank/DDBJ databases">
        <authorList>
            <person name="Allen C."/>
            <person name="Tagirdzhanova G."/>
        </authorList>
    </citation>
    <scope>NUCLEOTIDE SEQUENCE [LARGE SCALE GENOMIC DNA]</scope>
    <source>
        <strain evidence="4 5">CBS 119000</strain>
    </source>
</reference>